<keyword evidence="2" id="KW-0472">Membrane</keyword>
<sequence>MAPFPPPPPLRNASLPNPPHTIPQQPPFPSGAQTQWGPDSIGTIFFGILMFFMATIALFQNRQRARQCKHDAEGANCCELDVERIEWLLPVCGERGATYNSSCINNQEPHTADVMENFSTPIAEILRGVGDWSVVDTRVGWQVVSEERDDEDEDEIDLSLVAKMGWDGRSDTDGTLVGDGGDDGKEKEEGVAVENDDDETKQESKRVFIPTHIKARLCFMEAEEKDPKIAQARSAEQYLQDS</sequence>
<feature type="compositionally biased region" description="Pro residues" evidence="1">
    <location>
        <begin position="1"/>
        <end position="29"/>
    </location>
</feature>
<reference evidence="3 4" key="1">
    <citation type="submission" date="2024-09" db="EMBL/GenBank/DDBJ databases">
        <title>Rethinking Asexuality: The Enigmatic Case of Functional Sexual Genes in Lepraria (Stereocaulaceae).</title>
        <authorList>
            <person name="Doellman M."/>
            <person name="Sun Y."/>
            <person name="Barcenas-Pena A."/>
            <person name="Lumbsch H.T."/>
            <person name="Grewe F."/>
        </authorList>
    </citation>
    <scope>NUCLEOTIDE SEQUENCE [LARGE SCALE GENOMIC DNA]</scope>
    <source>
        <strain evidence="3 4">Mercado 3170</strain>
    </source>
</reference>
<dbReference type="Proteomes" id="UP001590950">
    <property type="component" value="Unassembled WGS sequence"/>
</dbReference>
<name>A0ABR4AP93_9LECA</name>
<keyword evidence="4" id="KW-1185">Reference proteome</keyword>
<evidence type="ECO:0008006" key="5">
    <source>
        <dbReference type="Google" id="ProtNLM"/>
    </source>
</evidence>
<evidence type="ECO:0000313" key="3">
    <source>
        <dbReference type="EMBL" id="KAL2047275.1"/>
    </source>
</evidence>
<evidence type="ECO:0000313" key="4">
    <source>
        <dbReference type="Proteomes" id="UP001590950"/>
    </source>
</evidence>
<evidence type="ECO:0000256" key="2">
    <source>
        <dbReference type="SAM" id="Phobius"/>
    </source>
</evidence>
<dbReference type="EMBL" id="JBEFKJ010000003">
    <property type="protein sequence ID" value="KAL2047275.1"/>
    <property type="molecule type" value="Genomic_DNA"/>
</dbReference>
<feature type="transmembrane region" description="Helical" evidence="2">
    <location>
        <begin position="40"/>
        <end position="59"/>
    </location>
</feature>
<gene>
    <name evidence="3" type="ORF">N7G274_001294</name>
</gene>
<accession>A0ABR4AP93</accession>
<keyword evidence="2" id="KW-1133">Transmembrane helix</keyword>
<feature type="region of interest" description="Disordered" evidence="1">
    <location>
        <begin position="1"/>
        <end position="34"/>
    </location>
</feature>
<protein>
    <recommendedName>
        <fullName evidence="5">Kazal-like domain-containing protein</fullName>
    </recommendedName>
</protein>
<comment type="caution">
    <text evidence="3">The sequence shown here is derived from an EMBL/GenBank/DDBJ whole genome shotgun (WGS) entry which is preliminary data.</text>
</comment>
<organism evidence="3 4">
    <name type="scientific">Stereocaulon virgatum</name>
    <dbReference type="NCBI Taxonomy" id="373712"/>
    <lineage>
        <taxon>Eukaryota</taxon>
        <taxon>Fungi</taxon>
        <taxon>Dikarya</taxon>
        <taxon>Ascomycota</taxon>
        <taxon>Pezizomycotina</taxon>
        <taxon>Lecanoromycetes</taxon>
        <taxon>OSLEUM clade</taxon>
        <taxon>Lecanoromycetidae</taxon>
        <taxon>Lecanorales</taxon>
        <taxon>Lecanorineae</taxon>
        <taxon>Stereocaulaceae</taxon>
        <taxon>Stereocaulon</taxon>
    </lineage>
</organism>
<proteinExistence type="predicted"/>
<evidence type="ECO:0000256" key="1">
    <source>
        <dbReference type="SAM" id="MobiDB-lite"/>
    </source>
</evidence>
<feature type="region of interest" description="Disordered" evidence="1">
    <location>
        <begin position="169"/>
        <end position="205"/>
    </location>
</feature>
<keyword evidence="2" id="KW-0812">Transmembrane</keyword>